<feature type="domain" description="Phosphatidate phosphatase APP1 catalytic" evidence="2">
    <location>
        <begin position="253"/>
        <end position="399"/>
    </location>
</feature>
<dbReference type="Pfam" id="PF09949">
    <property type="entry name" value="APP1_cat"/>
    <property type="match status" value="1"/>
</dbReference>
<dbReference type="PANTHER" id="PTHR28208">
    <property type="entry name" value="PHOSPHATIDATE PHOSPHATASE APP1"/>
    <property type="match status" value="1"/>
</dbReference>
<organism evidence="3 4">
    <name type="scientific">Basidiobolus ranarum</name>
    <dbReference type="NCBI Taxonomy" id="34480"/>
    <lineage>
        <taxon>Eukaryota</taxon>
        <taxon>Fungi</taxon>
        <taxon>Fungi incertae sedis</taxon>
        <taxon>Zoopagomycota</taxon>
        <taxon>Entomophthoromycotina</taxon>
        <taxon>Basidiobolomycetes</taxon>
        <taxon>Basidiobolales</taxon>
        <taxon>Basidiobolaceae</taxon>
        <taxon>Basidiobolus</taxon>
    </lineage>
</organism>
<proteinExistence type="predicted"/>
<comment type="caution">
    <text evidence="3">The sequence shown here is derived from an EMBL/GenBank/DDBJ whole genome shotgun (WGS) entry which is preliminary data.</text>
</comment>
<gene>
    <name evidence="3" type="ORF">K7432_012839</name>
</gene>
<reference evidence="3 4" key="1">
    <citation type="submission" date="2023-04" db="EMBL/GenBank/DDBJ databases">
        <title>Genome of Basidiobolus ranarum AG-B5.</title>
        <authorList>
            <person name="Stajich J.E."/>
            <person name="Carter-House D."/>
            <person name="Gryganskyi A."/>
        </authorList>
    </citation>
    <scope>NUCLEOTIDE SEQUENCE [LARGE SCALE GENOMIC DNA]</scope>
    <source>
        <strain evidence="3 4">AG-B5</strain>
    </source>
</reference>
<protein>
    <recommendedName>
        <fullName evidence="2">Phosphatidate phosphatase APP1 catalytic domain-containing protein</fullName>
    </recommendedName>
</protein>
<dbReference type="EMBL" id="JASJQH010008049">
    <property type="protein sequence ID" value="KAK9695666.1"/>
    <property type="molecule type" value="Genomic_DNA"/>
</dbReference>
<evidence type="ECO:0000259" key="2">
    <source>
        <dbReference type="Pfam" id="PF09949"/>
    </source>
</evidence>
<dbReference type="PANTHER" id="PTHR28208:SF3">
    <property type="entry name" value="PHOSPHATIDATE PHOSPHATASE APP1"/>
    <property type="match status" value="1"/>
</dbReference>
<keyword evidence="4" id="KW-1185">Reference proteome</keyword>
<evidence type="ECO:0000313" key="3">
    <source>
        <dbReference type="EMBL" id="KAK9695666.1"/>
    </source>
</evidence>
<sequence length="492" mass="55249">MEIHTEENVYTSSTVTHSQSTSRPKRSSTFPLESTMHVNNSPVYASNYQTWHSKGSAPDLLTNAEKVDIDQQQQQVLSRLKRECLVFPSYAKREIGENGKPIWTIRIRGWAFSVKGNRKKKLVLSLARTLAGISRKHNTNLNLETRARLFMASNARNLDLNISVVGLSYASHMMLSGDTKQDVQPPPENAIHTEAKAINGHFSANMSVPCSLVESWGILDPTGVRKLLKIRADADDLCDTSFGFVNLIEPEGVSVISDIDDTIKHSNVFLGAKAVLSNTFLKELTSVSGMANIYHYWWLKGVSIHYVSNSPWELLPTLESFFHQHTFPIGSAHLKLMDRIGKLWQPADVGKREAIVEILEDFPQRKFILVGDSGELDMELYAGLARQYPDQIIKIFIRDVTTQRLSQRIAEKVKAGRAKLPHNLGFTRTSSTDSLKSSYSSNLTKFQTRVDKVFEGLDPGMWTLFQDSDELLMCERVKASVFGHTHGKPSDI</sequence>
<feature type="region of interest" description="Disordered" evidence="1">
    <location>
        <begin position="1"/>
        <end position="32"/>
    </location>
</feature>
<feature type="compositionally biased region" description="Low complexity" evidence="1">
    <location>
        <begin position="11"/>
        <end position="22"/>
    </location>
</feature>
<dbReference type="Proteomes" id="UP001479436">
    <property type="component" value="Unassembled WGS sequence"/>
</dbReference>
<name>A0ABR2VRP0_9FUNG</name>
<dbReference type="InterPro" id="IPR052935">
    <property type="entry name" value="Mg2+_PAP"/>
</dbReference>
<evidence type="ECO:0000313" key="4">
    <source>
        <dbReference type="Proteomes" id="UP001479436"/>
    </source>
</evidence>
<dbReference type="InterPro" id="IPR019236">
    <property type="entry name" value="APP1_cat"/>
</dbReference>
<evidence type="ECO:0000256" key="1">
    <source>
        <dbReference type="SAM" id="MobiDB-lite"/>
    </source>
</evidence>
<accession>A0ABR2VRP0</accession>